<sequence length="332" mass="36306">MTTSTILSVRDLRVASGDRAAVRGVDFEIRRGERVGLVGESGSGKSMTALSIMGLLPPSWTATGSVIHDGADLLTMNEKELADRRGRTISMVFQDPMLALNPVRRVGAQVADVLRRHEHLPRAEAERRVVRLFEEMGLPRAEHLKDAYPHQLSGGQRQRVMIATAVACSPDLIIADEPTTALDVTVQKRVLRLLNRTVEERGSALFLITHSLPVVAATCRKVGVMYGGTLVEFGDVQAVLGAPRHPYTRALLRSQPVLDPENFHPSSRLPFIRGSVPSLKDMPKGCPFSNRCDEAHETCNRRPPTLTVDGVRVACWKAGSDGAVRNGDEVRS</sequence>
<dbReference type="Pfam" id="PF00005">
    <property type="entry name" value="ABC_tran"/>
    <property type="match status" value="1"/>
</dbReference>
<dbReference type="InterPro" id="IPR003439">
    <property type="entry name" value="ABC_transporter-like_ATP-bd"/>
</dbReference>
<dbReference type="PANTHER" id="PTHR43297:SF2">
    <property type="entry name" value="DIPEPTIDE TRANSPORT ATP-BINDING PROTEIN DPPD"/>
    <property type="match status" value="1"/>
</dbReference>
<keyword evidence="4" id="KW-1003">Cell membrane</keyword>
<keyword evidence="6" id="KW-0067">ATP-binding</keyword>
<dbReference type="SUPFAM" id="SSF52540">
    <property type="entry name" value="P-loop containing nucleoside triphosphate hydrolases"/>
    <property type="match status" value="1"/>
</dbReference>
<name>N6XC64_9ACTO</name>
<gene>
    <name evidence="9" type="primary">oppD</name>
    <name evidence="9" type="ORF">HMPREF9004_0463</name>
</gene>
<evidence type="ECO:0000256" key="1">
    <source>
        <dbReference type="ARBA" id="ARBA00004202"/>
    </source>
</evidence>
<feature type="domain" description="ABC transporter" evidence="8">
    <location>
        <begin position="7"/>
        <end position="252"/>
    </location>
</feature>
<keyword evidence="5" id="KW-0547">Nucleotide-binding</keyword>
<dbReference type="STRING" id="888050.HMPREF9004_0463"/>
<dbReference type="PROSITE" id="PS50893">
    <property type="entry name" value="ABC_TRANSPORTER_2"/>
    <property type="match status" value="1"/>
</dbReference>
<dbReference type="GO" id="GO:0005524">
    <property type="term" value="F:ATP binding"/>
    <property type="evidence" value="ECO:0007669"/>
    <property type="project" value="UniProtKB-KW"/>
</dbReference>
<evidence type="ECO:0000256" key="6">
    <source>
        <dbReference type="ARBA" id="ARBA00022840"/>
    </source>
</evidence>
<dbReference type="InterPro" id="IPR050388">
    <property type="entry name" value="ABC_Ni/Peptide_Import"/>
</dbReference>
<dbReference type="PATRIC" id="fig|888050.3.peg.451"/>
<dbReference type="RefSeq" id="WP_005962194.1">
    <property type="nucleotide sequence ID" value="NZ_CP040505.1"/>
</dbReference>
<dbReference type="NCBIfam" id="TIGR01727">
    <property type="entry name" value="oligo_HPY"/>
    <property type="match status" value="1"/>
</dbReference>
<proteinExistence type="inferred from homology"/>
<dbReference type="GO" id="GO:0005886">
    <property type="term" value="C:plasma membrane"/>
    <property type="evidence" value="ECO:0007669"/>
    <property type="project" value="UniProtKB-SubCell"/>
</dbReference>
<dbReference type="PANTHER" id="PTHR43297">
    <property type="entry name" value="OLIGOPEPTIDE TRANSPORT ATP-BINDING PROTEIN APPD"/>
    <property type="match status" value="1"/>
</dbReference>
<keyword evidence="7" id="KW-0472">Membrane</keyword>
<dbReference type="InterPro" id="IPR017871">
    <property type="entry name" value="ABC_transporter-like_CS"/>
</dbReference>
<evidence type="ECO:0000313" key="9">
    <source>
        <dbReference type="EMBL" id="ENO18793.1"/>
    </source>
</evidence>
<evidence type="ECO:0000259" key="8">
    <source>
        <dbReference type="PROSITE" id="PS50893"/>
    </source>
</evidence>
<evidence type="ECO:0000256" key="4">
    <source>
        <dbReference type="ARBA" id="ARBA00022475"/>
    </source>
</evidence>
<comment type="subcellular location">
    <subcellularLocation>
        <location evidence="1">Cell membrane</location>
        <topology evidence="1">Peripheral membrane protein</topology>
    </subcellularLocation>
</comment>
<accession>N6XC64</accession>
<dbReference type="InterPro" id="IPR027417">
    <property type="entry name" value="P-loop_NTPase"/>
</dbReference>
<evidence type="ECO:0000313" key="10">
    <source>
        <dbReference type="Proteomes" id="UP000013015"/>
    </source>
</evidence>
<comment type="similarity">
    <text evidence="2">Belongs to the ABC transporter superfamily.</text>
</comment>
<dbReference type="Proteomes" id="UP000013015">
    <property type="component" value="Unassembled WGS sequence"/>
</dbReference>
<dbReference type="PROSITE" id="PS00211">
    <property type="entry name" value="ABC_TRANSPORTER_1"/>
    <property type="match status" value="1"/>
</dbReference>
<evidence type="ECO:0000256" key="7">
    <source>
        <dbReference type="ARBA" id="ARBA00023136"/>
    </source>
</evidence>
<dbReference type="AlphaFoldDB" id="N6XC64"/>
<reference evidence="9 10" key="1">
    <citation type="submission" date="2013-03" db="EMBL/GenBank/DDBJ databases">
        <title>Reference genome for the Human Microbiome Project.</title>
        <authorList>
            <person name="Aqrawi P."/>
            <person name="Ayvaz T."/>
            <person name="Bess C."/>
            <person name="Blankenburg K."/>
            <person name="Coyle M."/>
            <person name="Deng J."/>
            <person name="Forbes L."/>
            <person name="Fowler G."/>
            <person name="Francisco L."/>
            <person name="Fu Q."/>
            <person name="Gibbs R."/>
            <person name="Gross S."/>
            <person name="Gubbala S."/>
            <person name="Hale W."/>
            <person name="Hemphill L."/>
            <person name="Highlander S."/>
            <person name="Hirani K."/>
            <person name="Jackson L."/>
            <person name="Jakkamsetti A."/>
            <person name="Javaid M."/>
            <person name="Jayaseelan J.C."/>
            <person name="Jiang H."/>
            <person name="Joshi V."/>
            <person name="Korchina V."/>
            <person name="Kovar C."/>
            <person name="Lara F."/>
            <person name="Lee S."/>
            <person name="Liu Y."/>
            <person name="Mata R."/>
            <person name="Mathew T."/>
            <person name="Munidasa M."/>
            <person name="Muzny D."/>
            <person name="Nazareth L."/>
            <person name="Ngo R."/>
            <person name="Nguyen L."/>
            <person name="Nguyen N."/>
            <person name="Okwuonu G."/>
            <person name="Ongeri F."/>
            <person name="Palculict T."/>
            <person name="Patil S."/>
            <person name="Petrosino J."/>
            <person name="Pham C."/>
            <person name="Pham P."/>
            <person name="Pu L.-L."/>
            <person name="Qin X."/>
            <person name="Qu J."/>
            <person name="Reid J."/>
            <person name="Ross M."/>
            <person name="Ruth R."/>
            <person name="Saada N."/>
            <person name="San Lucas F."/>
            <person name="Santibanez J."/>
            <person name="Shang Y."/>
            <person name="Simmons D."/>
            <person name="Song X.-Z."/>
            <person name="Tang L.-Y."/>
            <person name="Thornton R."/>
            <person name="Warren J."/>
            <person name="Weissenberger G."/>
            <person name="Wilczek-Boney K."/>
            <person name="Worley K."/>
            <person name="Youmans B."/>
            <person name="Zhang J."/>
            <person name="Zhang L."/>
            <person name="Zhao Z."/>
            <person name="Zhou C."/>
            <person name="Zhu D."/>
            <person name="Zhu Y."/>
        </authorList>
    </citation>
    <scope>NUCLEOTIDE SEQUENCE [LARGE SCALE GENOMIC DNA]</scope>
    <source>
        <strain evidence="9 10">F0333</strain>
    </source>
</reference>
<evidence type="ECO:0000256" key="5">
    <source>
        <dbReference type="ARBA" id="ARBA00022741"/>
    </source>
</evidence>
<dbReference type="EC" id="3.6.3.-" evidence="9"/>
<keyword evidence="10" id="KW-1185">Reference proteome</keyword>
<evidence type="ECO:0000256" key="3">
    <source>
        <dbReference type="ARBA" id="ARBA00022448"/>
    </source>
</evidence>
<comment type="caution">
    <text evidence="9">The sequence shown here is derived from an EMBL/GenBank/DDBJ whole genome shotgun (WGS) entry which is preliminary data.</text>
</comment>
<dbReference type="GO" id="GO:0015833">
    <property type="term" value="P:peptide transport"/>
    <property type="evidence" value="ECO:0007669"/>
    <property type="project" value="InterPro"/>
</dbReference>
<dbReference type="FunFam" id="3.40.50.300:FF:000016">
    <property type="entry name" value="Oligopeptide ABC transporter ATP-binding component"/>
    <property type="match status" value="1"/>
</dbReference>
<dbReference type="Pfam" id="PF08352">
    <property type="entry name" value="oligo_HPY"/>
    <property type="match status" value="1"/>
</dbReference>
<dbReference type="InterPro" id="IPR013563">
    <property type="entry name" value="Oligopep_ABC_C"/>
</dbReference>
<organism evidence="9 10">
    <name type="scientific">Schaalia cardiffensis F0333</name>
    <dbReference type="NCBI Taxonomy" id="888050"/>
    <lineage>
        <taxon>Bacteria</taxon>
        <taxon>Bacillati</taxon>
        <taxon>Actinomycetota</taxon>
        <taxon>Actinomycetes</taxon>
        <taxon>Actinomycetales</taxon>
        <taxon>Actinomycetaceae</taxon>
        <taxon>Schaalia</taxon>
    </lineage>
</organism>
<dbReference type="Gene3D" id="3.40.50.300">
    <property type="entry name" value="P-loop containing nucleotide triphosphate hydrolases"/>
    <property type="match status" value="1"/>
</dbReference>
<protein>
    <submittedName>
        <fullName evidence="9">Oligopeptide ABC superfamily ATP binding cassette transporter, ABC protein</fullName>
        <ecNumber evidence="9">3.6.3.-</ecNumber>
    </submittedName>
</protein>
<evidence type="ECO:0000256" key="2">
    <source>
        <dbReference type="ARBA" id="ARBA00005417"/>
    </source>
</evidence>
<dbReference type="eggNOG" id="COG0444">
    <property type="taxonomic scope" value="Bacteria"/>
</dbReference>
<dbReference type="HOGENOM" id="CLU_000604_1_23_11"/>
<dbReference type="GO" id="GO:0016887">
    <property type="term" value="F:ATP hydrolysis activity"/>
    <property type="evidence" value="ECO:0007669"/>
    <property type="project" value="InterPro"/>
</dbReference>
<keyword evidence="3" id="KW-0813">Transport</keyword>
<dbReference type="InterPro" id="IPR003593">
    <property type="entry name" value="AAA+_ATPase"/>
</dbReference>
<dbReference type="OrthoDB" id="3677453at2"/>
<keyword evidence="9" id="KW-0378">Hydrolase</keyword>
<dbReference type="CDD" id="cd03257">
    <property type="entry name" value="ABC_NikE_OppD_transporters"/>
    <property type="match status" value="1"/>
</dbReference>
<dbReference type="SMART" id="SM00382">
    <property type="entry name" value="AAA"/>
    <property type="match status" value="1"/>
</dbReference>
<dbReference type="EMBL" id="AQHZ01000007">
    <property type="protein sequence ID" value="ENO18793.1"/>
    <property type="molecule type" value="Genomic_DNA"/>
</dbReference>